<name>A0A0A6UPY3_ACTUT</name>
<evidence type="ECO:0000313" key="4">
    <source>
        <dbReference type="Proteomes" id="UP000054537"/>
    </source>
</evidence>
<sequence length="782" mass="85715">MFSRFRQAVLLFLPVIAALVGILADAKFKPLLAAVGIFFLILGLVVLSRERRSGTSVPVKRSRTPVDLPPQVGPLLGRDDKLAEVVRLCTSPGGDTARIVVIRGEAGMGKTALAVHAAHRMAKDFPDGRLSISLEQNLYGDKYVRHILGDFLQALDGIGAREVDDETTLAARYHRVTRDRAVLIVLDAVENIPPENVQALLPRGPRCAAIVTSRKDFDIGQGSTVTLRPLEPEYSVQLLGNLIGSKRVQGDQESAATRIAELCAYHPYSLEFAASSLVDRPRSALNIAVLRASEFWTAHRPPSPPPAGEPAKSAELRYALDFGFALLTEEERNAVRRLGLIEPHFYPWMLQALLKVDEPEAMRIVNRLVAVQLVERITADSAGVPVYRTHDWVRQYARDVLDRGTPTAERRNEKDEITRAANRHLSSSMPAATIQDTVYGDIDKGELASAFQKARQSLAVARKKEEKTPEGLALMALAELRAEAGETDVVRDLAEMAWNIDVPEVRARVCRVQGHLYRRVRRLRDAEQALRLGLELLGGADDSEGIRIRAELVLVYALDSRLREGLELSVAVLRECEAKGPAGKGLLPRVLLAKGMVHAGLGDFEAAESEMCRAAEVAEGLKFALWQAWIQYRRAETAVTAGRVREAQGTLYTALEQFTAIGHRYGVGHCRSLLARIHVMTGQLLHAEAAAEEAVETFRTCGDAWIDADAALVLADIQRRSRRPGDAQATLRTAARLLGQVGDGWRAARVRGAALLLYLPRARSVLLGALPSRRSAESSGHA</sequence>
<comment type="caution">
    <text evidence="3">The sequence shown here is derived from an EMBL/GenBank/DDBJ whole genome shotgun (WGS) entry which is preliminary data.</text>
</comment>
<dbReference type="Gene3D" id="3.40.50.300">
    <property type="entry name" value="P-loop containing nucleotide triphosphate hydrolases"/>
    <property type="match status" value="1"/>
</dbReference>
<accession>A0A0A6UPY3</accession>
<dbReference type="PANTHER" id="PTHR47691:SF3">
    <property type="entry name" value="HTH-TYPE TRANSCRIPTIONAL REGULATOR RV0890C-RELATED"/>
    <property type="match status" value="1"/>
</dbReference>
<evidence type="ECO:0000313" key="3">
    <source>
        <dbReference type="EMBL" id="KHD78195.1"/>
    </source>
</evidence>
<organism evidence="3 4">
    <name type="scientific">Actinoplanes utahensis</name>
    <dbReference type="NCBI Taxonomy" id="1869"/>
    <lineage>
        <taxon>Bacteria</taxon>
        <taxon>Bacillati</taxon>
        <taxon>Actinomycetota</taxon>
        <taxon>Actinomycetes</taxon>
        <taxon>Micromonosporales</taxon>
        <taxon>Micromonosporaceae</taxon>
        <taxon>Actinoplanes</taxon>
    </lineage>
</organism>
<dbReference type="SUPFAM" id="SSF48452">
    <property type="entry name" value="TPR-like"/>
    <property type="match status" value="1"/>
</dbReference>
<dbReference type="InterPro" id="IPR002182">
    <property type="entry name" value="NB-ARC"/>
</dbReference>
<keyword evidence="1" id="KW-0472">Membrane</keyword>
<dbReference type="PANTHER" id="PTHR47691">
    <property type="entry name" value="REGULATOR-RELATED"/>
    <property type="match status" value="1"/>
</dbReference>
<dbReference type="InterPro" id="IPR027417">
    <property type="entry name" value="P-loop_NTPase"/>
</dbReference>
<dbReference type="OrthoDB" id="3293437at2"/>
<keyword evidence="1" id="KW-0812">Transmembrane</keyword>
<dbReference type="SUPFAM" id="SSF52540">
    <property type="entry name" value="P-loop containing nucleoside triphosphate hydrolases"/>
    <property type="match status" value="1"/>
</dbReference>
<dbReference type="Gene3D" id="1.25.40.10">
    <property type="entry name" value="Tetratricopeptide repeat domain"/>
    <property type="match status" value="1"/>
</dbReference>
<dbReference type="eggNOG" id="COG3903">
    <property type="taxonomic scope" value="Bacteria"/>
</dbReference>
<dbReference type="Proteomes" id="UP000054537">
    <property type="component" value="Unassembled WGS sequence"/>
</dbReference>
<feature type="transmembrane region" description="Helical" evidence="1">
    <location>
        <begin position="7"/>
        <end position="24"/>
    </location>
</feature>
<reference evidence="3 4" key="1">
    <citation type="submission" date="2014-10" db="EMBL/GenBank/DDBJ databases">
        <title>Draft genome sequence of Actinoplanes utahensis NRRL 12052.</title>
        <authorList>
            <person name="Velasco-Bucheli B."/>
            <person name="del Cerro C."/>
            <person name="Hormigo D."/>
            <person name="Garcia J.L."/>
            <person name="Acebal C."/>
            <person name="Arroyo M."/>
            <person name="de la Mata I."/>
        </authorList>
    </citation>
    <scope>NUCLEOTIDE SEQUENCE [LARGE SCALE GENOMIC DNA]</scope>
    <source>
        <strain evidence="3 4">NRRL 12052</strain>
    </source>
</reference>
<dbReference type="InterPro" id="IPR011990">
    <property type="entry name" value="TPR-like_helical_dom_sf"/>
</dbReference>
<keyword evidence="1" id="KW-1133">Transmembrane helix</keyword>
<keyword evidence="4" id="KW-1185">Reference proteome</keyword>
<feature type="domain" description="NB-ARC" evidence="2">
    <location>
        <begin position="97"/>
        <end position="246"/>
    </location>
</feature>
<evidence type="ECO:0000256" key="1">
    <source>
        <dbReference type="SAM" id="Phobius"/>
    </source>
</evidence>
<dbReference type="Pfam" id="PF00931">
    <property type="entry name" value="NB-ARC"/>
    <property type="match status" value="1"/>
</dbReference>
<dbReference type="RefSeq" id="WP_043523297.1">
    <property type="nucleotide sequence ID" value="NZ_BAABKU010000004.1"/>
</dbReference>
<dbReference type="EMBL" id="JRTT01000006">
    <property type="protein sequence ID" value="KHD78195.1"/>
    <property type="molecule type" value="Genomic_DNA"/>
</dbReference>
<dbReference type="GO" id="GO:0043531">
    <property type="term" value="F:ADP binding"/>
    <property type="evidence" value="ECO:0007669"/>
    <property type="project" value="InterPro"/>
</dbReference>
<proteinExistence type="predicted"/>
<dbReference type="AlphaFoldDB" id="A0A0A6UPY3"/>
<protein>
    <recommendedName>
        <fullName evidence="2">NB-ARC domain-containing protein</fullName>
    </recommendedName>
</protein>
<evidence type="ECO:0000259" key="2">
    <source>
        <dbReference type="Pfam" id="PF00931"/>
    </source>
</evidence>
<feature type="transmembrane region" description="Helical" evidence="1">
    <location>
        <begin position="30"/>
        <end position="47"/>
    </location>
</feature>
<dbReference type="STRING" id="1869.MB27_07060"/>
<gene>
    <name evidence="3" type="ORF">MB27_07060</name>
</gene>